<evidence type="ECO:0000256" key="1">
    <source>
        <dbReference type="SAM" id="Phobius"/>
    </source>
</evidence>
<dbReference type="Proteomes" id="UP000317318">
    <property type="component" value="Chromosome"/>
</dbReference>
<dbReference type="RefSeq" id="WP_145362378.1">
    <property type="nucleotide sequence ID" value="NZ_CP036268.1"/>
</dbReference>
<dbReference type="Pfam" id="PF12158">
    <property type="entry name" value="DUF3592"/>
    <property type="match status" value="1"/>
</dbReference>
<feature type="transmembrane region" description="Helical" evidence="1">
    <location>
        <begin position="210"/>
        <end position="235"/>
    </location>
</feature>
<accession>A0A517QX40</accession>
<name>A0A517QX40_9PLAN</name>
<organism evidence="3 4">
    <name type="scientific">Stratiformator vulcanicus</name>
    <dbReference type="NCBI Taxonomy" id="2527980"/>
    <lineage>
        <taxon>Bacteria</taxon>
        <taxon>Pseudomonadati</taxon>
        <taxon>Planctomycetota</taxon>
        <taxon>Planctomycetia</taxon>
        <taxon>Planctomycetales</taxon>
        <taxon>Planctomycetaceae</taxon>
        <taxon>Stratiformator</taxon>
    </lineage>
</organism>
<feature type="transmembrane region" description="Helical" evidence="1">
    <location>
        <begin position="241"/>
        <end position="263"/>
    </location>
</feature>
<dbReference type="InterPro" id="IPR021994">
    <property type="entry name" value="DUF3592"/>
</dbReference>
<keyword evidence="1" id="KW-0472">Membrane</keyword>
<sequence length="588" mass="65815">MKFLGNRSKQKSSKSSKAGVGCLVLFALPFAAVGVFMAYRVATGLWDYSTMQSWRETDAWITHLELEEHRGDDSTTYQVVAEYDYEVLGREYHGDRVTVFSGSDNVGRFHEELHERLKPHLNSDQPTTAYFDPADPTASVLDRTLRWEMIIFHLAFVGAFGGAGFGMIAFAIYSMSRAKREQVLEESYPDKPWLQKPEWAEGVIQSSNNVAMYAALVFGLMWESISAPIAIMIFMDDDVPWFVPLIILAFNAVGVGILGFAGYKFLQLRKYGRSVFEMASNPGVIGGRLAGVILCPARINPDDDAYQLKLSCVRKHKSGDSTKETVVWSSERSITETLSRADDERTAIPVVFTIPFDEPQTEEFTGGSVSWKLSATAETPGIDYHSEFVVPVFRTEDSREEVTEDAVFEESPEAELPFEDLMRRDGLRVERSNHESLHLIIPPARHLAPALGASLMSLIFTGIGIGLLLFGGIFPGLIIGGATMLFSLLIVWFTLELWLRTSRIRIDGRYWSVRSSWSLWPTSPVEFESFDIARIAISGNKSSVGDKKLHTIEALLKDGRKVTLAPLIGERRVERALIQELERLKDAD</sequence>
<keyword evidence="1" id="KW-1133">Transmembrane helix</keyword>
<feature type="transmembrane region" description="Helical" evidence="1">
    <location>
        <begin position="20"/>
        <end position="42"/>
    </location>
</feature>
<proteinExistence type="predicted"/>
<reference evidence="3 4" key="1">
    <citation type="submission" date="2019-02" db="EMBL/GenBank/DDBJ databases">
        <title>Deep-cultivation of Planctomycetes and their phenomic and genomic characterization uncovers novel biology.</title>
        <authorList>
            <person name="Wiegand S."/>
            <person name="Jogler M."/>
            <person name="Boedeker C."/>
            <person name="Pinto D."/>
            <person name="Vollmers J."/>
            <person name="Rivas-Marin E."/>
            <person name="Kohn T."/>
            <person name="Peeters S.H."/>
            <person name="Heuer A."/>
            <person name="Rast P."/>
            <person name="Oberbeckmann S."/>
            <person name="Bunk B."/>
            <person name="Jeske O."/>
            <person name="Meyerdierks A."/>
            <person name="Storesund J.E."/>
            <person name="Kallscheuer N."/>
            <person name="Luecker S."/>
            <person name="Lage O.M."/>
            <person name="Pohl T."/>
            <person name="Merkel B.J."/>
            <person name="Hornburger P."/>
            <person name="Mueller R.-W."/>
            <person name="Bruemmer F."/>
            <person name="Labrenz M."/>
            <person name="Spormann A.M."/>
            <person name="Op den Camp H."/>
            <person name="Overmann J."/>
            <person name="Amann R."/>
            <person name="Jetten M.S.M."/>
            <person name="Mascher T."/>
            <person name="Medema M.H."/>
            <person name="Devos D.P."/>
            <person name="Kaster A.-K."/>
            <person name="Ovreas L."/>
            <person name="Rohde M."/>
            <person name="Galperin M.Y."/>
            <person name="Jogler C."/>
        </authorList>
    </citation>
    <scope>NUCLEOTIDE SEQUENCE [LARGE SCALE GENOMIC DNA]</scope>
    <source>
        <strain evidence="3 4">Pan189</strain>
    </source>
</reference>
<dbReference type="OrthoDB" id="228317at2"/>
<dbReference type="KEGG" id="svp:Pan189_05080"/>
<gene>
    <name evidence="3" type="ORF">Pan189_05080</name>
</gene>
<feature type="domain" description="DUF3592" evidence="2">
    <location>
        <begin position="58"/>
        <end position="144"/>
    </location>
</feature>
<feature type="transmembrane region" description="Helical" evidence="1">
    <location>
        <begin position="447"/>
        <end position="470"/>
    </location>
</feature>
<feature type="transmembrane region" description="Helical" evidence="1">
    <location>
        <begin position="476"/>
        <end position="499"/>
    </location>
</feature>
<keyword evidence="4" id="KW-1185">Reference proteome</keyword>
<dbReference type="EMBL" id="CP036268">
    <property type="protein sequence ID" value="QDT36153.1"/>
    <property type="molecule type" value="Genomic_DNA"/>
</dbReference>
<keyword evidence="1" id="KW-0812">Transmembrane</keyword>
<evidence type="ECO:0000259" key="2">
    <source>
        <dbReference type="Pfam" id="PF12158"/>
    </source>
</evidence>
<evidence type="ECO:0000313" key="3">
    <source>
        <dbReference type="EMBL" id="QDT36153.1"/>
    </source>
</evidence>
<evidence type="ECO:0000313" key="4">
    <source>
        <dbReference type="Proteomes" id="UP000317318"/>
    </source>
</evidence>
<protein>
    <recommendedName>
        <fullName evidence="2">DUF3592 domain-containing protein</fullName>
    </recommendedName>
</protein>
<dbReference type="AlphaFoldDB" id="A0A517QX40"/>
<feature type="transmembrane region" description="Helical" evidence="1">
    <location>
        <begin position="150"/>
        <end position="173"/>
    </location>
</feature>